<comment type="caution">
    <text evidence="5">The sequence shown here is derived from an EMBL/GenBank/DDBJ whole genome shotgun (WGS) entry which is preliminary data.</text>
</comment>
<dbReference type="AlphaFoldDB" id="K6PQB7"/>
<evidence type="ECO:0000313" key="5">
    <source>
        <dbReference type="EMBL" id="EKP95132.1"/>
    </source>
</evidence>
<dbReference type="Proteomes" id="UP000005710">
    <property type="component" value="Unassembled WGS sequence"/>
</dbReference>
<dbReference type="Gene3D" id="2.40.50.140">
    <property type="entry name" value="Nucleic acid-binding proteins"/>
    <property type="match status" value="1"/>
</dbReference>
<dbReference type="PANTHER" id="PTHR43875:SF1">
    <property type="entry name" value="OSMOPROTECTIVE COMPOUNDS UPTAKE ATP-BINDING PROTEIN GGTA"/>
    <property type="match status" value="1"/>
</dbReference>
<dbReference type="EMBL" id="AENY02000002">
    <property type="protein sequence ID" value="EKP95132.1"/>
    <property type="molecule type" value="Genomic_DNA"/>
</dbReference>
<keyword evidence="6" id="KW-1185">Reference proteome</keyword>
<dbReference type="SUPFAM" id="SSF52540">
    <property type="entry name" value="P-loop containing nucleoside triphosphate hydrolases"/>
    <property type="match status" value="1"/>
</dbReference>
<dbReference type="RefSeq" id="WP_006903136.1">
    <property type="nucleotide sequence ID" value="NZ_JH976535.1"/>
</dbReference>
<sequence length="381" mass="41532">MAEVRLVDVTKRFGSTVAVDRVSLDIADGEFLVLVGPSGCGKSTLLRLIAGLEDVTEGQVYIGDRVVNDVPPKDRDVAMVFQNYALYPHMTVYDNMAFGLRMRKVPRDEIDRRVRQAAETLGLTNLLKRRPAQLSGGQRQRVALGRAIVRDPKVFLMDEPLSNLDAQLRVQMRTELARLHQRLGTTTIYVTHDQVEAMTLGDRIAVLRDGKLQQVATPQDIYARPANVFVASFIGSPPMNFIRGVVERIDGEVRFAGGGLSCRLKGELAETAGACLSSGDGHRREVLLGVRPEHIHARPAEGSAVPGETHLVATAEVVEPLGAETFVYVTAGAASLTVRVDPRLAVRPGDRLALTLDAEHLHLFDAATEQSLRELAALVPA</sequence>
<dbReference type="PROSITE" id="PS50893">
    <property type="entry name" value="ABC_TRANSPORTER_2"/>
    <property type="match status" value="1"/>
</dbReference>
<dbReference type="PROSITE" id="PS00211">
    <property type="entry name" value="ABC_TRANSPORTER_1"/>
    <property type="match status" value="1"/>
</dbReference>
<dbReference type="InterPro" id="IPR013611">
    <property type="entry name" value="Transp-assoc_OB_typ2"/>
</dbReference>
<gene>
    <name evidence="5" type="ORF">ThesuDRAFT_00861</name>
</gene>
<organism evidence="5 6">
    <name type="scientific">Thermaerobacter subterraneus DSM 13965</name>
    <dbReference type="NCBI Taxonomy" id="867903"/>
    <lineage>
        <taxon>Bacteria</taxon>
        <taxon>Bacillati</taxon>
        <taxon>Bacillota</taxon>
        <taxon>Clostridia</taxon>
        <taxon>Eubacteriales</taxon>
        <taxon>Clostridiales Family XVII. Incertae Sedis</taxon>
        <taxon>Thermaerobacter</taxon>
    </lineage>
</organism>
<dbReference type="CDD" id="cd03301">
    <property type="entry name" value="ABC_MalK_N"/>
    <property type="match status" value="1"/>
</dbReference>
<dbReference type="Pfam" id="PF00005">
    <property type="entry name" value="ABC_tran"/>
    <property type="match status" value="1"/>
</dbReference>
<evidence type="ECO:0000256" key="1">
    <source>
        <dbReference type="ARBA" id="ARBA00022448"/>
    </source>
</evidence>
<dbReference type="InterPro" id="IPR003593">
    <property type="entry name" value="AAA+_ATPase"/>
</dbReference>
<evidence type="ECO:0000256" key="2">
    <source>
        <dbReference type="ARBA" id="ARBA00022741"/>
    </source>
</evidence>
<dbReference type="InterPro" id="IPR008995">
    <property type="entry name" value="Mo/tungstate-bd_C_term_dom"/>
</dbReference>
<dbReference type="Gene3D" id="2.40.50.100">
    <property type="match status" value="1"/>
</dbReference>
<dbReference type="SMART" id="SM00382">
    <property type="entry name" value="AAA"/>
    <property type="match status" value="1"/>
</dbReference>
<dbReference type="InterPro" id="IPR027417">
    <property type="entry name" value="P-loop_NTPase"/>
</dbReference>
<dbReference type="InterPro" id="IPR017871">
    <property type="entry name" value="ABC_transporter-like_CS"/>
</dbReference>
<evidence type="ECO:0000259" key="4">
    <source>
        <dbReference type="PROSITE" id="PS50893"/>
    </source>
</evidence>
<feature type="domain" description="ABC transporter" evidence="4">
    <location>
        <begin position="4"/>
        <end position="234"/>
    </location>
</feature>
<dbReference type="InterPro" id="IPR047641">
    <property type="entry name" value="ABC_transpr_MalK/UgpC-like"/>
</dbReference>
<dbReference type="GO" id="GO:0055052">
    <property type="term" value="C:ATP-binding cassette (ABC) transporter complex, substrate-binding subunit-containing"/>
    <property type="evidence" value="ECO:0007669"/>
    <property type="project" value="TreeGrafter"/>
</dbReference>
<dbReference type="InterPro" id="IPR015855">
    <property type="entry name" value="ABC_transpr_MalK-like"/>
</dbReference>
<dbReference type="GO" id="GO:0016887">
    <property type="term" value="F:ATP hydrolysis activity"/>
    <property type="evidence" value="ECO:0007669"/>
    <property type="project" value="InterPro"/>
</dbReference>
<proteinExistence type="predicted"/>
<keyword evidence="1" id="KW-0813">Transport</keyword>
<protein>
    <submittedName>
        <fullName evidence="5">Carbohydrate ABC transporter ATP-binding protein, CUT1 family</fullName>
    </submittedName>
</protein>
<dbReference type="GO" id="GO:0008643">
    <property type="term" value="P:carbohydrate transport"/>
    <property type="evidence" value="ECO:0007669"/>
    <property type="project" value="InterPro"/>
</dbReference>
<dbReference type="NCBIfam" id="NF008653">
    <property type="entry name" value="PRK11650.1"/>
    <property type="match status" value="1"/>
</dbReference>
<evidence type="ECO:0000256" key="3">
    <source>
        <dbReference type="ARBA" id="ARBA00022840"/>
    </source>
</evidence>
<dbReference type="STRING" id="867903.ThesuDRAFT_00861"/>
<dbReference type="PANTHER" id="PTHR43875">
    <property type="entry name" value="MALTODEXTRIN IMPORT ATP-BINDING PROTEIN MSMX"/>
    <property type="match status" value="1"/>
</dbReference>
<reference evidence="5" key="2">
    <citation type="submission" date="2012-10" db="EMBL/GenBank/DDBJ databases">
        <title>Improved high-quality draft of Thermaerobacter subterraneus C21, DSM 13965.</title>
        <authorList>
            <consortium name="DOE Joint Genome Institute"/>
            <person name="Eisen J."/>
            <person name="Huntemann M."/>
            <person name="Wei C.-L."/>
            <person name="Han J."/>
            <person name="Detter J.C."/>
            <person name="Han C."/>
            <person name="Tapia R."/>
            <person name="Chen A."/>
            <person name="Kyrpides N."/>
            <person name="Mavromatis K."/>
            <person name="Markowitz V."/>
            <person name="Szeto E."/>
            <person name="Ivanova N."/>
            <person name="Mikhailova N."/>
            <person name="Ovchinnikova G."/>
            <person name="Pagani I."/>
            <person name="Pati A."/>
            <person name="Goodwin L."/>
            <person name="Nordberg H.P."/>
            <person name="Cantor M.N."/>
            <person name="Hua S.X."/>
            <person name="Woyke T."/>
            <person name="Eisen J."/>
            <person name="Klenk H.-P."/>
        </authorList>
    </citation>
    <scope>NUCLEOTIDE SEQUENCE [LARGE SCALE GENOMIC DNA]</scope>
    <source>
        <strain evidence="5">DSM 13965</strain>
    </source>
</reference>
<accession>K6PQB7</accession>
<dbReference type="HOGENOM" id="CLU_000604_1_1_9"/>
<dbReference type="Pfam" id="PF08402">
    <property type="entry name" value="TOBE_2"/>
    <property type="match status" value="1"/>
</dbReference>
<keyword evidence="3 5" id="KW-0067">ATP-binding</keyword>
<dbReference type="FunFam" id="3.40.50.300:FF:000042">
    <property type="entry name" value="Maltose/maltodextrin ABC transporter, ATP-binding protein"/>
    <property type="match status" value="1"/>
</dbReference>
<dbReference type="Gene3D" id="3.40.50.300">
    <property type="entry name" value="P-loop containing nucleotide triphosphate hydrolases"/>
    <property type="match status" value="1"/>
</dbReference>
<dbReference type="OrthoDB" id="9802264at2"/>
<keyword evidence="2" id="KW-0547">Nucleotide-binding</keyword>
<dbReference type="GO" id="GO:0140359">
    <property type="term" value="F:ABC-type transporter activity"/>
    <property type="evidence" value="ECO:0007669"/>
    <property type="project" value="InterPro"/>
</dbReference>
<dbReference type="SUPFAM" id="SSF50331">
    <property type="entry name" value="MOP-like"/>
    <property type="match status" value="1"/>
</dbReference>
<dbReference type="GO" id="GO:0005524">
    <property type="term" value="F:ATP binding"/>
    <property type="evidence" value="ECO:0007669"/>
    <property type="project" value="UniProtKB-KW"/>
</dbReference>
<dbReference type="eggNOG" id="COG3842">
    <property type="taxonomic scope" value="Bacteria"/>
</dbReference>
<evidence type="ECO:0000313" key="6">
    <source>
        <dbReference type="Proteomes" id="UP000005710"/>
    </source>
</evidence>
<dbReference type="InterPro" id="IPR012340">
    <property type="entry name" value="NA-bd_OB-fold"/>
</dbReference>
<name>K6PQB7_9FIRM</name>
<reference evidence="5" key="1">
    <citation type="submission" date="2010-10" db="EMBL/GenBank/DDBJ databases">
        <authorList>
            <consortium name="US DOE Joint Genome Institute (JGI-PGF)"/>
            <person name="Lucas S."/>
            <person name="Copeland A."/>
            <person name="Lapidus A."/>
            <person name="Bruce D."/>
            <person name="Goodwin L."/>
            <person name="Pitluck S."/>
            <person name="Kyrpides N."/>
            <person name="Mavromatis K."/>
            <person name="Detter J.C."/>
            <person name="Han C."/>
            <person name="Land M."/>
            <person name="Hauser L."/>
            <person name="Markowitz V."/>
            <person name="Cheng J.-F."/>
            <person name="Hugenholtz P."/>
            <person name="Woyke T."/>
            <person name="Wu D."/>
            <person name="Pukall R."/>
            <person name="Wahrenburg C."/>
            <person name="Brambilla E."/>
            <person name="Klenk H.-P."/>
            <person name="Eisen J.A."/>
        </authorList>
    </citation>
    <scope>NUCLEOTIDE SEQUENCE [LARGE SCALE GENOMIC DNA]</scope>
    <source>
        <strain evidence="5">DSM 13965</strain>
    </source>
</reference>
<dbReference type="InterPro" id="IPR003439">
    <property type="entry name" value="ABC_transporter-like_ATP-bd"/>
</dbReference>